<dbReference type="AlphaFoldDB" id="A0A0D0DET1"/>
<reference evidence="2" key="2">
    <citation type="submission" date="2015-01" db="EMBL/GenBank/DDBJ databases">
        <title>Evolutionary Origins and Diversification of the Mycorrhizal Mutualists.</title>
        <authorList>
            <consortium name="DOE Joint Genome Institute"/>
            <consortium name="Mycorrhizal Genomics Consortium"/>
            <person name="Kohler A."/>
            <person name="Kuo A."/>
            <person name="Nagy L.G."/>
            <person name="Floudas D."/>
            <person name="Copeland A."/>
            <person name="Barry K.W."/>
            <person name="Cichocki N."/>
            <person name="Veneault-Fourrey C."/>
            <person name="LaButti K."/>
            <person name="Lindquist E.A."/>
            <person name="Lipzen A."/>
            <person name="Lundell T."/>
            <person name="Morin E."/>
            <person name="Murat C."/>
            <person name="Riley R."/>
            <person name="Ohm R."/>
            <person name="Sun H."/>
            <person name="Tunlid A."/>
            <person name="Henrissat B."/>
            <person name="Grigoriev I.V."/>
            <person name="Hibbett D.S."/>
            <person name="Martin F."/>
        </authorList>
    </citation>
    <scope>NUCLEOTIDE SEQUENCE [LARGE SCALE GENOMIC DNA]</scope>
    <source>
        <strain evidence="2">Ve08.2h10</strain>
    </source>
</reference>
<dbReference type="STRING" id="930991.A0A0D0DET1"/>
<reference evidence="1 2" key="1">
    <citation type="submission" date="2014-04" db="EMBL/GenBank/DDBJ databases">
        <authorList>
            <consortium name="DOE Joint Genome Institute"/>
            <person name="Kuo A."/>
            <person name="Kohler A."/>
            <person name="Jargeat P."/>
            <person name="Nagy L.G."/>
            <person name="Floudas D."/>
            <person name="Copeland A."/>
            <person name="Barry K.W."/>
            <person name="Cichocki N."/>
            <person name="Veneault-Fourrey C."/>
            <person name="LaButti K."/>
            <person name="Lindquist E.A."/>
            <person name="Lipzen A."/>
            <person name="Lundell T."/>
            <person name="Morin E."/>
            <person name="Murat C."/>
            <person name="Sun H."/>
            <person name="Tunlid A."/>
            <person name="Henrissat B."/>
            <person name="Grigoriev I.V."/>
            <person name="Hibbett D.S."/>
            <person name="Martin F."/>
            <person name="Nordberg H.P."/>
            <person name="Cantor M.N."/>
            <person name="Hua S.X."/>
        </authorList>
    </citation>
    <scope>NUCLEOTIDE SEQUENCE [LARGE SCALE GENOMIC DNA]</scope>
    <source>
        <strain evidence="1 2">Ve08.2h10</strain>
    </source>
</reference>
<evidence type="ECO:0000313" key="2">
    <source>
        <dbReference type="Proteomes" id="UP000054538"/>
    </source>
</evidence>
<evidence type="ECO:0000313" key="1">
    <source>
        <dbReference type="EMBL" id="KIK76100.1"/>
    </source>
</evidence>
<accession>A0A0D0DET1</accession>
<dbReference type="InParanoid" id="A0A0D0DET1"/>
<protein>
    <submittedName>
        <fullName evidence="1">Uncharacterized protein</fullName>
    </submittedName>
</protein>
<sequence length="114" mass="12477">MALAQAQPDITFPHISLNANPPQKCKTASDPIAMPLCRSRDVPKFDGKTPAHLPHFFEDIEILGEAAQISEEAQIEVAIRYTDLDQAEVWLTLTATSGGNWDAFVMAVKDLTIA</sequence>
<proteinExistence type="predicted"/>
<dbReference type="EMBL" id="KN827674">
    <property type="protein sequence ID" value="KIK76100.1"/>
    <property type="molecule type" value="Genomic_DNA"/>
</dbReference>
<keyword evidence="2" id="KW-1185">Reference proteome</keyword>
<dbReference type="OrthoDB" id="2707690at2759"/>
<organism evidence="1 2">
    <name type="scientific">Paxillus rubicundulus Ve08.2h10</name>
    <dbReference type="NCBI Taxonomy" id="930991"/>
    <lineage>
        <taxon>Eukaryota</taxon>
        <taxon>Fungi</taxon>
        <taxon>Dikarya</taxon>
        <taxon>Basidiomycota</taxon>
        <taxon>Agaricomycotina</taxon>
        <taxon>Agaricomycetes</taxon>
        <taxon>Agaricomycetidae</taxon>
        <taxon>Boletales</taxon>
        <taxon>Paxilineae</taxon>
        <taxon>Paxillaceae</taxon>
        <taxon>Paxillus</taxon>
    </lineage>
</organism>
<gene>
    <name evidence="1" type="ORF">PAXRUDRAFT_18449</name>
</gene>
<dbReference type="Proteomes" id="UP000054538">
    <property type="component" value="Unassembled WGS sequence"/>
</dbReference>
<name>A0A0D0DET1_9AGAM</name>
<dbReference type="HOGENOM" id="CLU_2121819_0_0_1"/>